<comment type="similarity">
    <text evidence="6">Belongs to the Maf family. YhdE subfamily.</text>
</comment>
<comment type="caution">
    <text evidence="6">Lacks conserved residue(s) required for the propagation of feature annotation.</text>
</comment>
<evidence type="ECO:0000256" key="3">
    <source>
        <dbReference type="ARBA" id="ARBA00022490"/>
    </source>
</evidence>
<gene>
    <name evidence="7" type="ORF">BA70_19580</name>
</gene>
<dbReference type="HAMAP" id="MF_00528">
    <property type="entry name" value="Maf"/>
    <property type="match status" value="1"/>
</dbReference>
<comment type="catalytic activity">
    <reaction evidence="6">
        <text>UTP + H2O = UMP + diphosphate + H(+)</text>
        <dbReference type="Rhea" id="RHEA:29395"/>
        <dbReference type="ChEBI" id="CHEBI:15377"/>
        <dbReference type="ChEBI" id="CHEBI:15378"/>
        <dbReference type="ChEBI" id="CHEBI:33019"/>
        <dbReference type="ChEBI" id="CHEBI:46398"/>
        <dbReference type="ChEBI" id="CHEBI:57865"/>
        <dbReference type="EC" id="3.6.1.9"/>
    </reaction>
</comment>
<dbReference type="Pfam" id="PF02545">
    <property type="entry name" value="Maf"/>
    <property type="match status" value="1"/>
</dbReference>
<name>A0A081LB78_9BACI</name>
<proteinExistence type="inferred from homology"/>
<dbReference type="GO" id="GO:0036221">
    <property type="term" value="F:UTP diphosphatase activity"/>
    <property type="evidence" value="ECO:0007669"/>
    <property type="project" value="RHEA"/>
</dbReference>
<dbReference type="InterPro" id="IPR003697">
    <property type="entry name" value="Maf-like"/>
</dbReference>
<comment type="caution">
    <text evidence="7">The sequence shown here is derived from an EMBL/GenBank/DDBJ whole genome shotgun (WGS) entry which is preliminary data.</text>
</comment>
<dbReference type="CDD" id="cd00555">
    <property type="entry name" value="Maf"/>
    <property type="match status" value="1"/>
</dbReference>
<reference evidence="7 8" key="1">
    <citation type="submission" date="2012-09" db="EMBL/GenBank/DDBJ databases">
        <title>Genome Sequence of Bacillus sp. DW5-4.</title>
        <authorList>
            <person name="Lai Q."/>
            <person name="Liu Y."/>
            <person name="Shao Z."/>
        </authorList>
    </citation>
    <scope>NUCLEOTIDE SEQUENCE [LARGE SCALE GENOMIC DNA]</scope>
    <source>
        <strain evidence="7 8">DW5-4</strain>
    </source>
</reference>
<dbReference type="InterPro" id="IPR029001">
    <property type="entry name" value="ITPase-like_fam"/>
</dbReference>
<comment type="function">
    <text evidence="6">Nucleoside triphosphate pyrophosphatase that hydrolyzes dTTP and UTP. May have a dual role in cell division arrest and in preventing the incorporation of modified nucleotides into cellular nucleic acids.</text>
</comment>
<dbReference type="PANTHER" id="PTHR43213:SF5">
    <property type="entry name" value="BIFUNCTIONAL DTTP_UTP PYROPHOSPHATASE_METHYLTRANSFERASE PROTEIN-RELATED"/>
    <property type="match status" value="1"/>
</dbReference>
<accession>A0A081LB78</accession>
<feature type="site" description="Important for substrate specificity" evidence="6">
    <location>
        <position position="152"/>
    </location>
</feature>
<dbReference type="GO" id="GO:0005737">
    <property type="term" value="C:cytoplasm"/>
    <property type="evidence" value="ECO:0007669"/>
    <property type="project" value="UniProtKB-SubCell"/>
</dbReference>
<comment type="catalytic activity">
    <reaction evidence="6">
        <text>dTTP + H2O = dTMP + diphosphate + H(+)</text>
        <dbReference type="Rhea" id="RHEA:28534"/>
        <dbReference type="ChEBI" id="CHEBI:15377"/>
        <dbReference type="ChEBI" id="CHEBI:15378"/>
        <dbReference type="ChEBI" id="CHEBI:33019"/>
        <dbReference type="ChEBI" id="CHEBI:37568"/>
        <dbReference type="ChEBI" id="CHEBI:63528"/>
        <dbReference type="EC" id="3.6.1.9"/>
    </reaction>
</comment>
<dbReference type="Gene3D" id="3.90.950.10">
    <property type="match status" value="1"/>
</dbReference>
<comment type="subcellular location">
    <subcellularLocation>
        <location evidence="2 6">Cytoplasm</location>
    </subcellularLocation>
</comment>
<dbReference type="RefSeq" id="WP_034321243.1">
    <property type="nucleotide sequence ID" value="NZ_JBCMYH010000010.1"/>
</dbReference>
<evidence type="ECO:0000256" key="6">
    <source>
        <dbReference type="HAMAP-Rule" id="MF_00528"/>
    </source>
</evidence>
<dbReference type="eggNOG" id="COG0424">
    <property type="taxonomic scope" value="Bacteria"/>
</dbReference>
<evidence type="ECO:0000313" key="7">
    <source>
        <dbReference type="EMBL" id="KEP26504.1"/>
    </source>
</evidence>
<keyword evidence="8" id="KW-1185">Reference proteome</keyword>
<evidence type="ECO:0000313" key="8">
    <source>
        <dbReference type="Proteomes" id="UP000028091"/>
    </source>
</evidence>
<organism evidence="7 8">
    <name type="scientific">Bacillus zhangzhouensis</name>
    <dbReference type="NCBI Taxonomy" id="1178540"/>
    <lineage>
        <taxon>Bacteria</taxon>
        <taxon>Bacillati</taxon>
        <taxon>Bacillota</taxon>
        <taxon>Bacilli</taxon>
        <taxon>Bacillales</taxon>
        <taxon>Bacillaceae</taxon>
        <taxon>Bacillus</taxon>
    </lineage>
</organism>
<keyword evidence="5 6" id="KW-0546">Nucleotide metabolism</keyword>
<protein>
    <recommendedName>
        <fullName evidence="6">dTTP/UTP pyrophosphatase</fullName>
        <shortName evidence="6">dTTPase/UTPase</shortName>
        <ecNumber evidence="6">3.6.1.9</ecNumber>
    </recommendedName>
    <alternativeName>
        <fullName evidence="6">Nucleoside triphosphate pyrophosphatase</fullName>
    </alternativeName>
    <alternativeName>
        <fullName evidence="6">Nucleotide pyrophosphatase</fullName>
        <shortName evidence="6">Nucleotide PPase</shortName>
    </alternativeName>
</protein>
<evidence type="ECO:0000256" key="1">
    <source>
        <dbReference type="ARBA" id="ARBA00001968"/>
    </source>
</evidence>
<evidence type="ECO:0000256" key="5">
    <source>
        <dbReference type="ARBA" id="ARBA00023080"/>
    </source>
</evidence>
<dbReference type="EC" id="3.6.1.9" evidence="6"/>
<sequence>MNQLILASQSPRRKELLDLAGFSYEIQASHLKEEINRNLSPAENVQWLAEQKANDIQKIHPKAVIIGADTIVAIDGKCLGKPKDKEEAASMLQLLSGKTHQVLTGVTIQSENRKETFYEQTEVTFWTLTQNEINRYIKTGEPLDKAGSYGIQGKGALLVQKIDGDYFSVVGLPIAKTVRVLETFGITPF</sequence>
<dbReference type="SUPFAM" id="SSF52972">
    <property type="entry name" value="ITPase-like"/>
    <property type="match status" value="1"/>
</dbReference>
<dbReference type="OrthoDB" id="9807767at2"/>
<dbReference type="GO" id="GO:0036218">
    <property type="term" value="F:dTTP diphosphatase activity"/>
    <property type="evidence" value="ECO:0007669"/>
    <property type="project" value="RHEA"/>
</dbReference>
<feature type="site" description="Important for substrate specificity" evidence="6">
    <location>
        <position position="70"/>
    </location>
</feature>
<keyword evidence="3 6" id="KW-0963">Cytoplasm</keyword>
<comment type="cofactor">
    <cofactor evidence="1 6">
        <name>a divalent metal cation</name>
        <dbReference type="ChEBI" id="CHEBI:60240"/>
    </cofactor>
</comment>
<dbReference type="Proteomes" id="UP000028091">
    <property type="component" value="Unassembled WGS sequence"/>
</dbReference>
<dbReference type="FunFam" id="3.90.950.10:FF:000005">
    <property type="entry name" value="7-methyl-GTP pyrophosphatase"/>
    <property type="match status" value="1"/>
</dbReference>
<evidence type="ECO:0000256" key="2">
    <source>
        <dbReference type="ARBA" id="ARBA00004496"/>
    </source>
</evidence>
<keyword evidence="4 6" id="KW-0378">Hydrolase</keyword>
<dbReference type="GO" id="GO:0009117">
    <property type="term" value="P:nucleotide metabolic process"/>
    <property type="evidence" value="ECO:0007669"/>
    <property type="project" value="UniProtKB-KW"/>
</dbReference>
<dbReference type="EMBL" id="JOTP01000009">
    <property type="protein sequence ID" value="KEP26504.1"/>
    <property type="molecule type" value="Genomic_DNA"/>
</dbReference>
<dbReference type="PIRSF" id="PIRSF006305">
    <property type="entry name" value="Maf"/>
    <property type="match status" value="1"/>
</dbReference>
<dbReference type="NCBIfam" id="TIGR00172">
    <property type="entry name" value="maf"/>
    <property type="match status" value="1"/>
</dbReference>
<dbReference type="AlphaFoldDB" id="A0A081LB78"/>
<feature type="active site" description="Proton acceptor" evidence="6">
    <location>
        <position position="69"/>
    </location>
</feature>
<dbReference type="PANTHER" id="PTHR43213">
    <property type="entry name" value="BIFUNCTIONAL DTTP/UTP PYROPHOSPHATASE/METHYLTRANSFERASE PROTEIN-RELATED"/>
    <property type="match status" value="1"/>
</dbReference>
<feature type="site" description="Important for substrate specificity" evidence="6">
    <location>
        <position position="12"/>
    </location>
</feature>
<evidence type="ECO:0000256" key="4">
    <source>
        <dbReference type="ARBA" id="ARBA00022801"/>
    </source>
</evidence>